<keyword evidence="1" id="KW-0472">Membrane</keyword>
<name>A0AAD9UX74_ACRCE</name>
<reference evidence="2" key="1">
    <citation type="journal article" date="2023" name="G3 (Bethesda)">
        <title>Whole genome assembly and annotation of the endangered Caribbean coral Acropora cervicornis.</title>
        <authorList>
            <person name="Selwyn J.D."/>
            <person name="Vollmer S.V."/>
        </authorList>
    </citation>
    <scope>NUCLEOTIDE SEQUENCE</scope>
    <source>
        <strain evidence="2">K2</strain>
    </source>
</reference>
<keyword evidence="1" id="KW-0812">Transmembrane</keyword>
<dbReference type="EMBL" id="JARQWQ010000081">
    <property type="protein sequence ID" value="KAK2553037.1"/>
    <property type="molecule type" value="Genomic_DNA"/>
</dbReference>
<evidence type="ECO:0000313" key="2">
    <source>
        <dbReference type="EMBL" id="KAK2553037.1"/>
    </source>
</evidence>
<keyword evidence="3" id="KW-1185">Reference proteome</keyword>
<proteinExistence type="predicted"/>
<feature type="transmembrane region" description="Helical" evidence="1">
    <location>
        <begin position="238"/>
        <end position="262"/>
    </location>
</feature>
<evidence type="ECO:0000313" key="3">
    <source>
        <dbReference type="Proteomes" id="UP001249851"/>
    </source>
</evidence>
<protein>
    <submittedName>
        <fullName evidence="2">Uncharacterized protein</fullName>
    </submittedName>
</protein>
<comment type="caution">
    <text evidence="2">The sequence shown here is derived from an EMBL/GenBank/DDBJ whole genome shotgun (WGS) entry which is preliminary data.</text>
</comment>
<dbReference type="AlphaFoldDB" id="A0AAD9UX74"/>
<accession>A0AAD9UX74</accession>
<gene>
    <name evidence="2" type="ORF">P5673_025762</name>
</gene>
<reference evidence="2" key="2">
    <citation type="journal article" date="2023" name="Science">
        <title>Genomic signatures of disease resistance in endangered staghorn corals.</title>
        <authorList>
            <person name="Vollmer S.V."/>
            <person name="Selwyn J.D."/>
            <person name="Despard B.A."/>
            <person name="Roesel C.L."/>
        </authorList>
    </citation>
    <scope>NUCLEOTIDE SEQUENCE</scope>
    <source>
        <strain evidence="2">K2</strain>
    </source>
</reference>
<evidence type="ECO:0000256" key="1">
    <source>
        <dbReference type="SAM" id="Phobius"/>
    </source>
</evidence>
<keyword evidence="1" id="KW-1133">Transmembrane helix</keyword>
<dbReference type="Proteomes" id="UP001249851">
    <property type="component" value="Unassembled WGS sequence"/>
</dbReference>
<organism evidence="2 3">
    <name type="scientific">Acropora cervicornis</name>
    <name type="common">Staghorn coral</name>
    <dbReference type="NCBI Taxonomy" id="6130"/>
    <lineage>
        <taxon>Eukaryota</taxon>
        <taxon>Metazoa</taxon>
        <taxon>Cnidaria</taxon>
        <taxon>Anthozoa</taxon>
        <taxon>Hexacorallia</taxon>
        <taxon>Scleractinia</taxon>
        <taxon>Astrocoeniina</taxon>
        <taxon>Acroporidae</taxon>
        <taxon>Acropora</taxon>
    </lineage>
</organism>
<sequence>METENKIVTEAVEGALEQIEKNSPEEFSKLNADPKLKDSIIKAARETATEQVKLAQEFASRPDQDIRNRLAKYLPEDRIKLIEGALSIPTFRVEITKKEDGKHGVQFTRDGAEFLPGQQLTTVADIESTSFIQMASILVEAVLLVMQAVGIKISPSSSTIEETVKDTVAAIKNSSKLQRAIAQFIDSWEKAGGNALSESKAIFYLIKESNAGGILWTIIKELCKNMTLQEWLKTSAKVAAMIIAALATGGTALIAKIALIVWSAVDFARKIANLVQLEEIKKSL</sequence>